<evidence type="ECO:0000313" key="1">
    <source>
        <dbReference type="EMBL" id="RRQ05728.1"/>
    </source>
</evidence>
<evidence type="ECO:0000313" key="2">
    <source>
        <dbReference type="Proteomes" id="UP000278422"/>
    </source>
</evidence>
<sequence>MDTAEVMARVHDAGDGTEAMQKLLDAFSVLVDGRQAGTADVSAIPLLWHAVELECLWREMGPLADALREAAARRDAVAVLRLMDLYAPQLRNLGEAVGLVLDPSDTTRRENR</sequence>
<organism evidence="1 2">
    <name type="scientific">Corynebacterium bovis</name>
    <dbReference type="NCBI Taxonomy" id="36808"/>
    <lineage>
        <taxon>Bacteria</taxon>
        <taxon>Bacillati</taxon>
        <taxon>Actinomycetota</taxon>
        <taxon>Actinomycetes</taxon>
        <taxon>Mycobacteriales</taxon>
        <taxon>Corynebacteriaceae</taxon>
        <taxon>Corynebacterium</taxon>
    </lineage>
</organism>
<accession>A0A3R8QJE9</accession>
<protein>
    <submittedName>
        <fullName evidence="1">Uncharacterized protein</fullName>
    </submittedName>
</protein>
<dbReference type="AlphaFoldDB" id="A0A3R8QJE9"/>
<dbReference type="EMBL" id="PQNQ01000001">
    <property type="protein sequence ID" value="RRQ05728.1"/>
    <property type="molecule type" value="Genomic_DNA"/>
</dbReference>
<reference evidence="1 2" key="1">
    <citation type="submission" date="2018-01" db="EMBL/GenBank/DDBJ databases">
        <title>Twenty Corynebacterium bovis Genomes.</title>
        <authorList>
            <person name="Gulvik C.A."/>
        </authorList>
    </citation>
    <scope>NUCLEOTIDE SEQUENCE [LARGE SCALE GENOMIC DNA]</scope>
    <source>
        <strain evidence="1 2">16-2004</strain>
    </source>
</reference>
<keyword evidence="2" id="KW-1185">Reference proteome</keyword>
<name>A0A3R8QJE9_9CORY</name>
<comment type="caution">
    <text evidence="1">The sequence shown here is derived from an EMBL/GenBank/DDBJ whole genome shotgun (WGS) entry which is preliminary data.</text>
</comment>
<dbReference type="Proteomes" id="UP000278422">
    <property type="component" value="Unassembled WGS sequence"/>
</dbReference>
<proteinExistence type="predicted"/>
<gene>
    <name evidence="1" type="ORF">CXF42_01010</name>
</gene>